<dbReference type="AlphaFoldDB" id="A0A0V1LZU1"/>
<protein>
    <submittedName>
        <fullName evidence="2">Uncharacterized protein</fullName>
    </submittedName>
</protein>
<dbReference type="Proteomes" id="UP000054843">
    <property type="component" value="Unassembled WGS sequence"/>
</dbReference>
<evidence type="ECO:0000313" key="2">
    <source>
        <dbReference type="EMBL" id="KRZ64983.1"/>
    </source>
</evidence>
<keyword evidence="1" id="KW-0812">Transmembrane</keyword>
<reference evidence="2 3" key="1">
    <citation type="submission" date="2015-01" db="EMBL/GenBank/DDBJ databases">
        <title>Evolution of Trichinella species and genotypes.</title>
        <authorList>
            <person name="Korhonen P.K."/>
            <person name="Edoardo P."/>
            <person name="Giuseppe L.R."/>
            <person name="Gasser R.B."/>
        </authorList>
    </citation>
    <scope>NUCLEOTIDE SEQUENCE [LARGE SCALE GENOMIC DNA]</scope>
    <source>
        <strain evidence="2">ISS1980</strain>
    </source>
</reference>
<accession>A0A0V1LZU1</accession>
<keyword evidence="1" id="KW-0472">Membrane</keyword>
<gene>
    <name evidence="2" type="ORF">T10_4288</name>
</gene>
<comment type="caution">
    <text evidence="2">The sequence shown here is derived from an EMBL/GenBank/DDBJ whole genome shotgun (WGS) entry which is preliminary data.</text>
</comment>
<evidence type="ECO:0000313" key="3">
    <source>
        <dbReference type="Proteomes" id="UP000054843"/>
    </source>
</evidence>
<sequence length="59" mass="7235">MFSEFMTIKQRKSEKTDGMKQITDVTKQNKRRKVIFFAVKLYFLYIMLRLDMPRRVLTN</sequence>
<proteinExistence type="predicted"/>
<keyword evidence="1" id="KW-1133">Transmembrane helix</keyword>
<dbReference type="EMBL" id="JYDO01000611">
    <property type="protein sequence ID" value="KRZ64983.1"/>
    <property type="molecule type" value="Genomic_DNA"/>
</dbReference>
<feature type="transmembrane region" description="Helical" evidence="1">
    <location>
        <begin position="34"/>
        <end position="50"/>
    </location>
</feature>
<organism evidence="2 3">
    <name type="scientific">Trichinella papuae</name>
    <dbReference type="NCBI Taxonomy" id="268474"/>
    <lineage>
        <taxon>Eukaryota</taxon>
        <taxon>Metazoa</taxon>
        <taxon>Ecdysozoa</taxon>
        <taxon>Nematoda</taxon>
        <taxon>Enoplea</taxon>
        <taxon>Dorylaimia</taxon>
        <taxon>Trichinellida</taxon>
        <taxon>Trichinellidae</taxon>
        <taxon>Trichinella</taxon>
    </lineage>
</organism>
<keyword evidence="3" id="KW-1185">Reference proteome</keyword>
<evidence type="ECO:0000256" key="1">
    <source>
        <dbReference type="SAM" id="Phobius"/>
    </source>
</evidence>
<name>A0A0V1LZU1_9BILA</name>